<evidence type="ECO:0000256" key="3">
    <source>
        <dbReference type="ARBA" id="ARBA00022692"/>
    </source>
</evidence>
<feature type="transmembrane region" description="Helical" evidence="6">
    <location>
        <begin position="227"/>
        <end position="252"/>
    </location>
</feature>
<evidence type="ECO:0000256" key="1">
    <source>
        <dbReference type="ARBA" id="ARBA00004651"/>
    </source>
</evidence>
<name>A0A9W5PM61_BACCE</name>
<dbReference type="Proteomes" id="UP000014018">
    <property type="component" value="Unassembled WGS sequence"/>
</dbReference>
<accession>A0A9W5PM61</accession>
<organism evidence="8 9">
    <name type="scientific">Bacillus cereus VD133</name>
    <dbReference type="NCBI Taxonomy" id="1053233"/>
    <lineage>
        <taxon>Bacteria</taxon>
        <taxon>Bacillati</taxon>
        <taxon>Bacillota</taxon>
        <taxon>Bacilli</taxon>
        <taxon>Bacillales</taxon>
        <taxon>Bacillaceae</taxon>
        <taxon>Bacillus</taxon>
        <taxon>Bacillus cereus group</taxon>
    </lineage>
</organism>
<keyword evidence="3 6" id="KW-0812">Transmembrane</keyword>
<keyword evidence="2 6" id="KW-1003">Cell membrane</keyword>
<dbReference type="Pfam" id="PF02687">
    <property type="entry name" value="FtsX"/>
    <property type="match status" value="1"/>
</dbReference>
<feature type="transmembrane region" description="Helical" evidence="6">
    <location>
        <begin position="100"/>
        <end position="127"/>
    </location>
</feature>
<comment type="subcellular location">
    <subcellularLocation>
        <location evidence="1 6">Cell membrane</location>
        <topology evidence="1 6">Multi-pass membrane protein</topology>
    </subcellularLocation>
</comment>
<evidence type="ECO:0000256" key="4">
    <source>
        <dbReference type="ARBA" id="ARBA00022989"/>
    </source>
</evidence>
<dbReference type="GO" id="GO:0055085">
    <property type="term" value="P:transmembrane transport"/>
    <property type="evidence" value="ECO:0007669"/>
    <property type="project" value="UniProtKB-UniRule"/>
</dbReference>
<feature type="transmembrane region" description="Helical" evidence="6">
    <location>
        <begin position="553"/>
        <end position="580"/>
    </location>
</feature>
<comment type="caution">
    <text evidence="8">The sequence shown here is derived from an EMBL/GenBank/DDBJ whole genome shotgun (WGS) entry which is preliminary data.</text>
</comment>
<dbReference type="PANTHER" id="PTHR46795:SF3">
    <property type="entry name" value="ABC TRANSPORTER PERMEASE"/>
    <property type="match status" value="1"/>
</dbReference>
<feature type="transmembrane region" description="Helical" evidence="6">
    <location>
        <begin position="202"/>
        <end position="221"/>
    </location>
</feature>
<dbReference type="PIRSF" id="PIRSF018968">
    <property type="entry name" value="ABC_permease_BceB"/>
    <property type="match status" value="1"/>
</dbReference>
<dbReference type="EMBL" id="AHFB01000093">
    <property type="protein sequence ID" value="EOO29536.1"/>
    <property type="molecule type" value="Genomic_DNA"/>
</dbReference>
<evidence type="ECO:0000256" key="5">
    <source>
        <dbReference type="ARBA" id="ARBA00023136"/>
    </source>
</evidence>
<feature type="transmembrane region" description="Helical" evidence="6">
    <location>
        <begin position="55"/>
        <end position="79"/>
    </location>
</feature>
<gene>
    <name evidence="8" type="ORF">IIU_05566</name>
</gene>
<feature type="transmembrane region" description="Helical" evidence="6">
    <location>
        <begin position="147"/>
        <end position="169"/>
    </location>
</feature>
<evidence type="ECO:0000256" key="2">
    <source>
        <dbReference type="ARBA" id="ARBA00022475"/>
    </source>
</evidence>
<evidence type="ECO:0000259" key="7">
    <source>
        <dbReference type="Pfam" id="PF02687"/>
    </source>
</evidence>
<keyword evidence="6" id="KW-0813">Transport</keyword>
<feature type="transmembrane region" description="Helical" evidence="6">
    <location>
        <begin position="17"/>
        <end position="35"/>
    </location>
</feature>
<dbReference type="InterPro" id="IPR052536">
    <property type="entry name" value="ABC-4_Integral_Memb_Prot"/>
</dbReference>
<sequence length="617" mass="69152">MLFKLSMSGLKSKLKDYIVLLVGLVISISIFYMFQTLALNKTFIESNSVIRSIGFVFQAGSFLLAIITFFYILYANSFLLSLRQKEFGMYMMLGAKKHKVTLLMFIETIVLGAASLAIGITVGVGLAEGIGQLLMKQLEFAGKGYKAFYLPSMTVTCIFFFALFVLSAIMNSIKLSRISVLQLVHADAQTERVAVKGKMTGVVAILAVILLGIGYASMIYMEKLREMGILIALITTTAGTYMLFGSLLPVIIKKLKSNKKRSEKGLNAFTFAQLNFRINSLTKVLATVAMLVALGAGAISGGMAFKNNVMSMVEGFSVYDVAIHNPTVEEKKILDGIPFKEKHEYRYKTDDKFVYYLKEDLEENRPLVMDRQPGKGLKDTMKFKPVSEELPVGAVSNKRENPDAKKIPASWLEVFYNIQPFYVHSDHTIKIVDKKMYDGVQGKEGVALLGKVDDFLTYKKEWKKIDELQLGKYKNVKEENLGSKYATYVGAYGISSGTVFMGFFLGISFLAMMASCLMFKILSGASKDITRYGMLRKIGVRRDLLTKSIYKELFLVFIFPAIVGIAHVLVGMNIFGFILVDPYFRIWVPIIIFVVIYAIYYFITVQLYKGIVLPKED</sequence>
<evidence type="ECO:0000313" key="9">
    <source>
        <dbReference type="Proteomes" id="UP000014018"/>
    </source>
</evidence>
<reference evidence="8 9" key="1">
    <citation type="submission" date="2012-12" db="EMBL/GenBank/DDBJ databases">
        <title>The Genome Sequence of Bacillus cereus VD133.</title>
        <authorList>
            <consortium name="The Broad Institute Genome Sequencing Platform"/>
            <consortium name="The Broad Institute Genome Sequencing Center for Infectious Disease"/>
            <person name="Feldgarden M."/>
            <person name="Van der Auwera G.A."/>
            <person name="Mahillon J."/>
            <person name="Duprez V."/>
            <person name="Timmery S."/>
            <person name="Mattelet C."/>
            <person name="Dierick K."/>
            <person name="Sun M."/>
            <person name="Yu Z."/>
            <person name="Zhu L."/>
            <person name="Hu X."/>
            <person name="Shank E.B."/>
            <person name="Swiecicka I."/>
            <person name="Hansen B.M."/>
            <person name="Andrup L."/>
            <person name="Walker B."/>
            <person name="Young S.K."/>
            <person name="Zeng Q."/>
            <person name="Gargeya S."/>
            <person name="Fitzgerald M."/>
            <person name="Haas B."/>
            <person name="Abouelleil A."/>
            <person name="Alvarado L."/>
            <person name="Arachchi H.M."/>
            <person name="Berlin A.M."/>
            <person name="Chapman S.B."/>
            <person name="Dewar J."/>
            <person name="Goldberg J."/>
            <person name="Griggs A."/>
            <person name="Gujja S."/>
            <person name="Hansen M."/>
            <person name="Howarth C."/>
            <person name="Imamovic A."/>
            <person name="Larimer J."/>
            <person name="McCowan C."/>
            <person name="Murphy C."/>
            <person name="Neiman D."/>
            <person name="Pearson M."/>
            <person name="Priest M."/>
            <person name="Roberts A."/>
            <person name="Saif S."/>
            <person name="Shea T."/>
            <person name="Sisk P."/>
            <person name="Sykes S."/>
            <person name="Wortman J."/>
            <person name="Nusbaum C."/>
            <person name="Birren B."/>
        </authorList>
    </citation>
    <scope>NUCLEOTIDE SEQUENCE [LARGE SCALE GENOMIC DNA]</scope>
    <source>
        <strain evidence="8 9">VD133</strain>
    </source>
</reference>
<dbReference type="AlphaFoldDB" id="A0A9W5PM61"/>
<dbReference type="GO" id="GO:0005886">
    <property type="term" value="C:plasma membrane"/>
    <property type="evidence" value="ECO:0007669"/>
    <property type="project" value="UniProtKB-SubCell"/>
</dbReference>
<protein>
    <submittedName>
        <fullName evidence="8">ABC transporter permease</fullName>
    </submittedName>
</protein>
<feature type="transmembrane region" description="Helical" evidence="6">
    <location>
        <begin position="499"/>
        <end position="522"/>
    </location>
</feature>
<dbReference type="InterPro" id="IPR027022">
    <property type="entry name" value="ABC_permease_BceB-typ"/>
</dbReference>
<keyword evidence="4 6" id="KW-1133">Transmembrane helix</keyword>
<evidence type="ECO:0000313" key="8">
    <source>
        <dbReference type="EMBL" id="EOO29536.1"/>
    </source>
</evidence>
<feature type="transmembrane region" description="Helical" evidence="6">
    <location>
        <begin position="284"/>
        <end position="305"/>
    </location>
</feature>
<dbReference type="InterPro" id="IPR003838">
    <property type="entry name" value="ABC3_permease_C"/>
</dbReference>
<feature type="transmembrane region" description="Helical" evidence="6">
    <location>
        <begin position="586"/>
        <end position="608"/>
    </location>
</feature>
<dbReference type="RefSeq" id="WP_016111675.1">
    <property type="nucleotide sequence ID" value="NZ_KB976192.1"/>
</dbReference>
<dbReference type="PANTHER" id="PTHR46795">
    <property type="entry name" value="ABC TRANSPORTER PERMEASE-RELATED-RELATED"/>
    <property type="match status" value="1"/>
</dbReference>
<proteinExistence type="inferred from homology"/>
<evidence type="ECO:0000256" key="6">
    <source>
        <dbReference type="PIRNR" id="PIRNR018968"/>
    </source>
</evidence>
<comment type="similarity">
    <text evidence="6">Belongs to the ABC-4 integral membrane protein family.</text>
</comment>
<feature type="domain" description="ABC3 transporter permease C-terminal" evidence="7">
    <location>
        <begin position="61"/>
        <end position="179"/>
    </location>
</feature>
<keyword evidence="5 6" id="KW-0472">Membrane</keyword>